<keyword evidence="1" id="KW-0732">Signal</keyword>
<sequence length="171" mass="18414">MHFSKTLIGLAASSAAVSAASVRFWTLDTIERTIYFVPSPGSPQMDPVTVNNSEKKRVEFDDGFTGMFYAVPKGAENKDGIIGEVRFGGNEGKTFFDVSAIDHPDDHDNIKQMYPVDEQGNALTEGPMSGCVVHPCDNVYIHSDDVQTKATTSTNLMTTLGTGDPGLTFAS</sequence>
<feature type="chain" id="PRO_5043575662" description="DNase1 protein" evidence="1">
    <location>
        <begin position="20"/>
        <end position="171"/>
    </location>
</feature>
<accession>A0AAW0RGP5</accession>
<organism evidence="2 3">
    <name type="scientific">Beauveria asiatica</name>
    <dbReference type="NCBI Taxonomy" id="1069075"/>
    <lineage>
        <taxon>Eukaryota</taxon>
        <taxon>Fungi</taxon>
        <taxon>Dikarya</taxon>
        <taxon>Ascomycota</taxon>
        <taxon>Pezizomycotina</taxon>
        <taxon>Sordariomycetes</taxon>
        <taxon>Hypocreomycetidae</taxon>
        <taxon>Hypocreales</taxon>
        <taxon>Cordycipitaceae</taxon>
        <taxon>Beauveria</taxon>
    </lineage>
</organism>
<gene>
    <name evidence="2" type="ORF">G3M48_000406</name>
</gene>
<dbReference type="EMBL" id="JAAHCF010001079">
    <property type="protein sequence ID" value="KAK8141255.1"/>
    <property type="molecule type" value="Genomic_DNA"/>
</dbReference>
<name>A0AAW0RGP5_9HYPO</name>
<comment type="caution">
    <text evidence="2">The sequence shown here is derived from an EMBL/GenBank/DDBJ whole genome shotgun (WGS) entry which is preliminary data.</text>
</comment>
<feature type="signal peptide" evidence="1">
    <location>
        <begin position="1"/>
        <end position="19"/>
    </location>
</feature>
<proteinExistence type="predicted"/>
<evidence type="ECO:0000256" key="1">
    <source>
        <dbReference type="SAM" id="SignalP"/>
    </source>
</evidence>
<evidence type="ECO:0008006" key="4">
    <source>
        <dbReference type="Google" id="ProtNLM"/>
    </source>
</evidence>
<keyword evidence="3" id="KW-1185">Reference proteome</keyword>
<protein>
    <recommendedName>
        <fullName evidence="4">DNase1 protein</fullName>
    </recommendedName>
</protein>
<reference evidence="2 3" key="1">
    <citation type="submission" date="2020-02" db="EMBL/GenBank/DDBJ databases">
        <title>Comparative genomics of the hypocrealean fungal genus Beauvera.</title>
        <authorList>
            <person name="Showalter D.N."/>
            <person name="Bushley K.E."/>
            <person name="Rehner S.A."/>
        </authorList>
    </citation>
    <scope>NUCLEOTIDE SEQUENCE [LARGE SCALE GENOMIC DNA]</scope>
    <source>
        <strain evidence="2 3">ARSEF4384</strain>
    </source>
</reference>
<evidence type="ECO:0000313" key="3">
    <source>
        <dbReference type="Proteomes" id="UP001397290"/>
    </source>
</evidence>
<dbReference type="AlphaFoldDB" id="A0AAW0RGP5"/>
<evidence type="ECO:0000313" key="2">
    <source>
        <dbReference type="EMBL" id="KAK8141255.1"/>
    </source>
</evidence>
<dbReference type="Proteomes" id="UP001397290">
    <property type="component" value="Unassembled WGS sequence"/>
</dbReference>